<feature type="transmembrane region" description="Helical" evidence="7">
    <location>
        <begin position="316"/>
        <end position="339"/>
    </location>
</feature>
<organism evidence="9 10">
    <name type="scientific">Streptomyces filamentosus</name>
    <name type="common">Streptomyces roseosporus</name>
    <dbReference type="NCBI Taxonomy" id="67294"/>
    <lineage>
        <taxon>Bacteria</taxon>
        <taxon>Bacillati</taxon>
        <taxon>Actinomycetota</taxon>
        <taxon>Actinomycetes</taxon>
        <taxon>Kitasatosporales</taxon>
        <taxon>Streptomycetaceae</taxon>
        <taxon>Streptomyces</taxon>
    </lineage>
</organism>
<dbReference type="EMBL" id="CP098609">
    <property type="protein sequence ID" value="USC49012.1"/>
    <property type="molecule type" value="Genomic_DNA"/>
</dbReference>
<feature type="transmembrane region" description="Helical" evidence="7">
    <location>
        <begin position="351"/>
        <end position="370"/>
    </location>
</feature>
<protein>
    <submittedName>
        <fullName evidence="9">MFS transporter</fullName>
    </submittedName>
</protein>
<dbReference type="Proteomes" id="UP001056079">
    <property type="component" value="Chromosome"/>
</dbReference>
<feature type="transmembrane region" description="Helical" evidence="7">
    <location>
        <begin position="236"/>
        <end position="258"/>
    </location>
</feature>
<evidence type="ECO:0000256" key="2">
    <source>
        <dbReference type="ARBA" id="ARBA00022448"/>
    </source>
</evidence>
<evidence type="ECO:0000256" key="5">
    <source>
        <dbReference type="ARBA" id="ARBA00023136"/>
    </source>
</evidence>
<keyword evidence="10" id="KW-1185">Reference proteome</keyword>
<keyword evidence="2" id="KW-0813">Transport</keyword>
<name>A0ABY4UXG1_STRFL</name>
<sequence length="485" mass="48817">MTATAPGRAAAPPPAVPPRSVTAVVGLLVFFEVMSGFLQVGLAPLLPDLAGHLGIGSADLNWVVSVQLLAAAVCVPLFGRLGDLYGHRRMLRIALALIAAGTVVVALAPSYEVLLLGRLLQGPIAALLPLEIALVRDRLPVADARRAIARLVGALTLGAMAGGVVMGLVDSAFGDLRLTLLVPAVLAVVCVPVSFVAVPESEGRTGGRVDWAGVTLLSAAMLSLLGGVGGAEGGSWLTAGVVGPILLGAVLLAVWVLVELRSAEPLVDVRALADRRTAPFYAAAFLFGVFFFGSQAPNSTFYAADPEVTGYGFGLSALAISLVLLPASVGSVIGSLGTAAVARRIGYRPTLMGAFGLVALSFLQFAVLHGSVGQMAVGSAFLGLGIGLALGAMPTVIVEATEPARTGIAAALYNNVKTLGGAVAGGVFASVLGAFTGSATGEPSEGGYVAVWAVGAGCAGVAVLMTLFARREESLFPGDHSSPPG</sequence>
<proteinExistence type="predicted"/>
<evidence type="ECO:0000256" key="3">
    <source>
        <dbReference type="ARBA" id="ARBA00022692"/>
    </source>
</evidence>
<gene>
    <name evidence="9" type="ORF">K7395_20925</name>
</gene>
<dbReference type="InterPro" id="IPR020846">
    <property type="entry name" value="MFS_dom"/>
</dbReference>
<evidence type="ECO:0000313" key="10">
    <source>
        <dbReference type="Proteomes" id="UP001056079"/>
    </source>
</evidence>
<feature type="transmembrane region" description="Helical" evidence="7">
    <location>
        <begin position="60"/>
        <end position="78"/>
    </location>
</feature>
<feature type="transmembrane region" description="Helical" evidence="7">
    <location>
        <begin position="278"/>
        <end position="296"/>
    </location>
</feature>
<accession>A0ABY4UXG1</accession>
<feature type="transmembrane region" description="Helical" evidence="7">
    <location>
        <begin position="115"/>
        <end position="135"/>
    </location>
</feature>
<keyword evidence="4 7" id="KW-1133">Transmembrane helix</keyword>
<dbReference type="PROSITE" id="PS50850">
    <property type="entry name" value="MFS"/>
    <property type="match status" value="1"/>
</dbReference>
<dbReference type="Pfam" id="PF07690">
    <property type="entry name" value="MFS_1"/>
    <property type="match status" value="1"/>
</dbReference>
<keyword evidence="3 7" id="KW-0812">Transmembrane</keyword>
<evidence type="ECO:0000259" key="8">
    <source>
        <dbReference type="PROSITE" id="PS50850"/>
    </source>
</evidence>
<evidence type="ECO:0000256" key="4">
    <source>
        <dbReference type="ARBA" id="ARBA00022989"/>
    </source>
</evidence>
<dbReference type="InterPro" id="IPR036259">
    <property type="entry name" value="MFS_trans_sf"/>
</dbReference>
<feature type="transmembrane region" description="Helical" evidence="7">
    <location>
        <begin position="211"/>
        <end position="230"/>
    </location>
</feature>
<evidence type="ECO:0000256" key="1">
    <source>
        <dbReference type="ARBA" id="ARBA00004651"/>
    </source>
</evidence>
<reference evidence="9" key="1">
    <citation type="submission" date="2021-08" db="EMBL/GenBank/DDBJ databases">
        <title>DNA methylation of m4C regulates biosynthesis of daptomycin in Streptomyces roseosporus L30.</title>
        <authorList>
            <person name="Fang J.-L."/>
        </authorList>
    </citation>
    <scope>NUCLEOTIDE SEQUENCE</scope>
    <source>
        <strain evidence="9">L30</strain>
    </source>
</reference>
<keyword evidence="6" id="KW-0046">Antibiotic resistance</keyword>
<evidence type="ECO:0000256" key="6">
    <source>
        <dbReference type="ARBA" id="ARBA00023251"/>
    </source>
</evidence>
<feature type="domain" description="Major facilitator superfamily (MFS) profile" evidence="8">
    <location>
        <begin position="21"/>
        <end position="474"/>
    </location>
</feature>
<dbReference type="SUPFAM" id="SSF103473">
    <property type="entry name" value="MFS general substrate transporter"/>
    <property type="match status" value="1"/>
</dbReference>
<dbReference type="Gene3D" id="1.20.1250.20">
    <property type="entry name" value="MFS general substrate transporter like domains"/>
    <property type="match status" value="2"/>
</dbReference>
<feature type="transmembrane region" description="Helical" evidence="7">
    <location>
        <begin position="419"/>
        <end position="437"/>
    </location>
</feature>
<evidence type="ECO:0000256" key="7">
    <source>
        <dbReference type="SAM" id="Phobius"/>
    </source>
</evidence>
<feature type="transmembrane region" description="Helical" evidence="7">
    <location>
        <begin position="147"/>
        <end position="168"/>
    </location>
</feature>
<dbReference type="PANTHER" id="PTHR42718:SF9">
    <property type="entry name" value="MAJOR FACILITATOR SUPERFAMILY MULTIDRUG TRANSPORTER MFSC"/>
    <property type="match status" value="1"/>
</dbReference>
<comment type="subcellular location">
    <subcellularLocation>
        <location evidence="1">Cell membrane</location>
        <topology evidence="1">Multi-pass membrane protein</topology>
    </subcellularLocation>
</comment>
<feature type="transmembrane region" description="Helical" evidence="7">
    <location>
        <begin position="21"/>
        <end position="40"/>
    </location>
</feature>
<dbReference type="RefSeq" id="WP_010071118.1">
    <property type="nucleotide sequence ID" value="NZ_CP098609.1"/>
</dbReference>
<dbReference type="PANTHER" id="PTHR42718">
    <property type="entry name" value="MAJOR FACILITATOR SUPERFAMILY MULTIDRUG TRANSPORTER MFSC"/>
    <property type="match status" value="1"/>
</dbReference>
<feature type="transmembrane region" description="Helical" evidence="7">
    <location>
        <begin position="180"/>
        <end position="199"/>
    </location>
</feature>
<feature type="transmembrane region" description="Helical" evidence="7">
    <location>
        <begin position="376"/>
        <end position="398"/>
    </location>
</feature>
<dbReference type="InterPro" id="IPR011701">
    <property type="entry name" value="MFS"/>
</dbReference>
<keyword evidence="5 7" id="KW-0472">Membrane</keyword>
<feature type="transmembrane region" description="Helical" evidence="7">
    <location>
        <begin position="90"/>
        <end position="109"/>
    </location>
</feature>
<feature type="transmembrane region" description="Helical" evidence="7">
    <location>
        <begin position="449"/>
        <end position="469"/>
    </location>
</feature>
<evidence type="ECO:0000313" key="9">
    <source>
        <dbReference type="EMBL" id="USC49012.1"/>
    </source>
</evidence>